<dbReference type="OrthoDB" id="37659at2759"/>
<keyword evidence="2" id="KW-1185">Reference proteome</keyword>
<dbReference type="Proteomes" id="UP000248961">
    <property type="component" value="Unassembled WGS sequence"/>
</dbReference>
<evidence type="ECO:0000313" key="1">
    <source>
        <dbReference type="EMBL" id="RAL12209.1"/>
    </source>
</evidence>
<dbReference type="EMBL" id="KZ824284">
    <property type="protein sequence ID" value="RAL12209.1"/>
    <property type="molecule type" value="Genomic_DNA"/>
</dbReference>
<accession>A0A395HXK2</accession>
<dbReference type="GeneID" id="37202635"/>
<organism evidence="1 2">
    <name type="scientific">Aspergillus homomorphus (strain CBS 101889)</name>
    <dbReference type="NCBI Taxonomy" id="1450537"/>
    <lineage>
        <taxon>Eukaryota</taxon>
        <taxon>Fungi</taxon>
        <taxon>Dikarya</taxon>
        <taxon>Ascomycota</taxon>
        <taxon>Pezizomycotina</taxon>
        <taxon>Eurotiomycetes</taxon>
        <taxon>Eurotiomycetidae</taxon>
        <taxon>Eurotiales</taxon>
        <taxon>Aspergillaceae</taxon>
        <taxon>Aspergillus</taxon>
        <taxon>Aspergillus subgen. Circumdati</taxon>
    </lineage>
</organism>
<reference evidence="1 2" key="1">
    <citation type="submission" date="2018-02" db="EMBL/GenBank/DDBJ databases">
        <title>The genomes of Aspergillus section Nigri reveals drivers in fungal speciation.</title>
        <authorList>
            <consortium name="DOE Joint Genome Institute"/>
            <person name="Vesth T.C."/>
            <person name="Nybo J."/>
            <person name="Theobald S."/>
            <person name="Brandl J."/>
            <person name="Frisvad J.C."/>
            <person name="Nielsen K.F."/>
            <person name="Lyhne E.K."/>
            <person name="Kogle M.E."/>
            <person name="Kuo A."/>
            <person name="Riley R."/>
            <person name="Clum A."/>
            <person name="Nolan M."/>
            <person name="Lipzen A."/>
            <person name="Salamov A."/>
            <person name="Henrissat B."/>
            <person name="Wiebenga A."/>
            <person name="De vries R.P."/>
            <person name="Grigoriev I.V."/>
            <person name="Mortensen U.H."/>
            <person name="Andersen M.R."/>
            <person name="Baker S.E."/>
        </authorList>
    </citation>
    <scope>NUCLEOTIDE SEQUENCE [LARGE SCALE GENOMIC DNA]</scope>
    <source>
        <strain evidence="1 2">CBS 101889</strain>
    </source>
</reference>
<gene>
    <name evidence="1" type="ORF">BO97DRAFT_443232</name>
</gene>
<evidence type="ECO:0000313" key="2">
    <source>
        <dbReference type="Proteomes" id="UP000248961"/>
    </source>
</evidence>
<dbReference type="RefSeq" id="XP_025551363.1">
    <property type="nucleotide sequence ID" value="XM_025698346.1"/>
</dbReference>
<dbReference type="AlphaFoldDB" id="A0A395HXK2"/>
<sequence length="102" mass="11348">MSATAGLYVAIYGNSIVRHWGLFIDGPTETTKTILHITNRSGSFVLEIRNSNARYARSLLELVYLCTVDVSKIDEINGCIDQEDETYIRNKGALKAKQQGLP</sequence>
<name>A0A395HXK2_ASPHC</name>
<dbReference type="VEuPathDB" id="FungiDB:BO97DRAFT_443232"/>
<proteinExistence type="predicted"/>
<protein>
    <submittedName>
        <fullName evidence="1">Uncharacterized protein</fullName>
    </submittedName>
</protein>